<organism evidence="2 3">
    <name type="scientific">Komagataeibacter medellinensis (strain NBRC 3288 / BCRC 11682 / LMG 1693 / Kondo 51)</name>
    <name type="common">Gluconacetobacter medellinensis</name>
    <dbReference type="NCBI Taxonomy" id="634177"/>
    <lineage>
        <taxon>Bacteria</taxon>
        <taxon>Pseudomonadati</taxon>
        <taxon>Pseudomonadota</taxon>
        <taxon>Alphaproteobacteria</taxon>
        <taxon>Acetobacterales</taxon>
        <taxon>Acetobacteraceae</taxon>
        <taxon>Komagataeibacter</taxon>
    </lineage>
</organism>
<proteinExistence type="predicted"/>
<dbReference type="Proteomes" id="UP000009044">
    <property type="component" value="Chromosome"/>
</dbReference>
<dbReference type="InterPro" id="IPR012666">
    <property type="entry name" value="CbtA_put"/>
</dbReference>
<feature type="transmembrane region" description="Helical" evidence="1">
    <location>
        <begin position="130"/>
        <end position="148"/>
    </location>
</feature>
<dbReference type="PATRIC" id="fig|634177.7.peg.1658"/>
<name>G2I6W1_KOMMN</name>
<evidence type="ECO:0000256" key="1">
    <source>
        <dbReference type="SAM" id="Phobius"/>
    </source>
</evidence>
<dbReference type="Pfam" id="PF09490">
    <property type="entry name" value="CbtA"/>
    <property type="match status" value="1"/>
</dbReference>
<dbReference type="HOGENOM" id="CLU_090632_0_0_5"/>
<dbReference type="STRING" id="634177.GLX_14460"/>
<feature type="transmembrane region" description="Helical" evidence="1">
    <location>
        <begin position="240"/>
        <end position="260"/>
    </location>
</feature>
<feature type="transmembrane region" description="Helical" evidence="1">
    <location>
        <begin position="168"/>
        <end position="186"/>
    </location>
</feature>
<dbReference type="AlphaFoldDB" id="G2I6W1"/>
<gene>
    <name evidence="2" type="ordered locus">GLX_14460</name>
</gene>
<sequence>MNYHSATGRVFPTGDLNHVFSHSFRTPWCSLMAGRLLLRGMLAGILAACLAFLFARVFGEPQVNLAIAFESAMDAAAGEAPEPELVSRGVQASFGMLTAAIMYGAAYGGLFSLVFAAAYGRLGRFSPRMLALLLAGAGFLAVVLVPDLKYPANPPAVGQPETIGMRTITYFEMIIFSLCALTLAVLAGRQCARRLGNWGGSLCGAALFVVLVALLQVVLPDINEVPDNFPAIVLWRFREAALGMQLVLWGSLGLLFGVMADRLLARPSVRYG</sequence>
<dbReference type="EMBL" id="AP012159">
    <property type="protein sequence ID" value="BAK83858.1"/>
    <property type="molecule type" value="Genomic_DNA"/>
</dbReference>
<keyword evidence="1" id="KW-0472">Membrane</keyword>
<feature type="transmembrane region" description="Helical" evidence="1">
    <location>
        <begin position="198"/>
        <end position="220"/>
    </location>
</feature>
<accession>G2I6W1</accession>
<dbReference type="eggNOG" id="COG5446">
    <property type="taxonomic scope" value="Bacteria"/>
</dbReference>
<protein>
    <recommendedName>
        <fullName evidence="4">Cobalt transporter CbtA</fullName>
    </recommendedName>
</protein>
<keyword evidence="1" id="KW-1133">Transmembrane helix</keyword>
<evidence type="ECO:0008006" key="4">
    <source>
        <dbReference type="Google" id="ProtNLM"/>
    </source>
</evidence>
<feature type="transmembrane region" description="Helical" evidence="1">
    <location>
        <begin position="94"/>
        <end position="118"/>
    </location>
</feature>
<dbReference type="KEGG" id="gxy:GLX_14460"/>
<evidence type="ECO:0000313" key="2">
    <source>
        <dbReference type="EMBL" id="BAK83858.1"/>
    </source>
</evidence>
<keyword evidence="1" id="KW-0812">Transmembrane</keyword>
<feature type="transmembrane region" description="Helical" evidence="1">
    <location>
        <begin position="36"/>
        <end position="55"/>
    </location>
</feature>
<evidence type="ECO:0000313" key="3">
    <source>
        <dbReference type="Proteomes" id="UP000009044"/>
    </source>
</evidence>
<reference evidence="3" key="1">
    <citation type="journal article" date="2011" name="J. Bacteriol.">
        <title>Complete genome sequence of NBRC 3288, a unique cellulose-nonproducing strain of Gluconacetobacter xylinus isolated from vinegar.</title>
        <authorList>
            <person name="Ogino H."/>
            <person name="Azuma Y."/>
            <person name="Hosoyama A."/>
            <person name="Nakazawa H."/>
            <person name="Matsutani M."/>
            <person name="Hasegawa A."/>
            <person name="Otsuyama K."/>
            <person name="Matsushita K."/>
            <person name="Fujita N."/>
            <person name="Shirai M."/>
        </authorList>
    </citation>
    <scope>NUCLEOTIDE SEQUENCE [LARGE SCALE GENOMIC DNA]</scope>
    <source>
        <strain evidence="3">NBRC 3288 / BCRC 11682 / LMG 1693</strain>
    </source>
</reference>